<dbReference type="OrthoDB" id="10303161at2759"/>
<dbReference type="Proteomes" id="UP000320762">
    <property type="component" value="Unassembled WGS sequence"/>
</dbReference>
<dbReference type="AlphaFoldDB" id="A0A550CW65"/>
<protein>
    <submittedName>
        <fullName evidence="2">Uncharacterized protein</fullName>
    </submittedName>
</protein>
<evidence type="ECO:0000313" key="2">
    <source>
        <dbReference type="EMBL" id="TRM69029.1"/>
    </source>
</evidence>
<keyword evidence="3" id="KW-1185">Reference proteome</keyword>
<name>A0A550CW65_9AGAR</name>
<reference evidence="2 3" key="1">
    <citation type="journal article" date="2019" name="New Phytol.">
        <title>Comparative genomics reveals unique wood-decay strategies and fruiting body development in the Schizophyllaceae.</title>
        <authorList>
            <person name="Almasi E."/>
            <person name="Sahu N."/>
            <person name="Krizsan K."/>
            <person name="Balint B."/>
            <person name="Kovacs G.M."/>
            <person name="Kiss B."/>
            <person name="Cseklye J."/>
            <person name="Drula E."/>
            <person name="Henrissat B."/>
            <person name="Nagy I."/>
            <person name="Chovatia M."/>
            <person name="Adam C."/>
            <person name="LaButti K."/>
            <person name="Lipzen A."/>
            <person name="Riley R."/>
            <person name="Grigoriev I.V."/>
            <person name="Nagy L.G."/>
        </authorList>
    </citation>
    <scope>NUCLEOTIDE SEQUENCE [LARGE SCALE GENOMIC DNA]</scope>
    <source>
        <strain evidence="2 3">NL-1724</strain>
    </source>
</reference>
<proteinExistence type="predicted"/>
<accession>A0A550CW65</accession>
<gene>
    <name evidence="2" type="ORF">BD626DRAFT_472685</name>
</gene>
<comment type="caution">
    <text evidence="2">The sequence shown here is derived from an EMBL/GenBank/DDBJ whole genome shotgun (WGS) entry which is preliminary data.</text>
</comment>
<evidence type="ECO:0000256" key="1">
    <source>
        <dbReference type="SAM" id="Phobius"/>
    </source>
</evidence>
<dbReference type="EMBL" id="VDMD01000001">
    <property type="protein sequence ID" value="TRM69029.1"/>
    <property type="molecule type" value="Genomic_DNA"/>
</dbReference>
<organism evidence="2 3">
    <name type="scientific">Schizophyllum amplum</name>
    <dbReference type="NCBI Taxonomy" id="97359"/>
    <lineage>
        <taxon>Eukaryota</taxon>
        <taxon>Fungi</taxon>
        <taxon>Dikarya</taxon>
        <taxon>Basidiomycota</taxon>
        <taxon>Agaricomycotina</taxon>
        <taxon>Agaricomycetes</taxon>
        <taxon>Agaricomycetidae</taxon>
        <taxon>Agaricales</taxon>
        <taxon>Schizophyllaceae</taxon>
        <taxon>Schizophyllum</taxon>
    </lineage>
</organism>
<keyword evidence="1" id="KW-0812">Transmembrane</keyword>
<sequence length="157" mass="18512">MHTTLDTLEIMSPWLDERGRMRWSPLVIAPHVVVLSLVFRRMANRRHTPEVLREIFRDLRQDHPLQDLYIEVSLPKAKLPKIRYLGEPVDEEEKDNDNCQDAKWQAFEMTFISICSRYLSNFRKMHIEVIGQGGDQLEGWLAGLKKRNWVTIINKDA</sequence>
<feature type="transmembrane region" description="Helical" evidence="1">
    <location>
        <begin position="20"/>
        <end position="39"/>
    </location>
</feature>
<evidence type="ECO:0000313" key="3">
    <source>
        <dbReference type="Proteomes" id="UP000320762"/>
    </source>
</evidence>
<keyword evidence="1" id="KW-1133">Transmembrane helix</keyword>
<keyword evidence="1" id="KW-0472">Membrane</keyword>